<dbReference type="PANTHER" id="PTHR42855:SF2">
    <property type="entry name" value="DRUG RESISTANCE ABC TRANSPORTER,ATP-BINDING PROTEIN"/>
    <property type="match status" value="1"/>
</dbReference>
<dbReference type="GO" id="GO:0005524">
    <property type="term" value="F:ATP binding"/>
    <property type="evidence" value="ECO:0007669"/>
    <property type="project" value="UniProtKB-KW"/>
</dbReference>
<dbReference type="InterPro" id="IPR027417">
    <property type="entry name" value="P-loop_NTPase"/>
</dbReference>
<gene>
    <name evidence="6" type="ORF">SG0102_03680</name>
</gene>
<organism evidence="6 7">
    <name type="scientific">Intestinibaculum porci</name>
    <dbReference type="NCBI Taxonomy" id="2487118"/>
    <lineage>
        <taxon>Bacteria</taxon>
        <taxon>Bacillati</taxon>
        <taxon>Bacillota</taxon>
        <taxon>Erysipelotrichia</taxon>
        <taxon>Erysipelotrichales</taxon>
        <taxon>Erysipelotrichaceae</taxon>
        <taxon>Intestinibaculum</taxon>
    </lineage>
</organism>
<dbReference type="PROSITE" id="PS00211">
    <property type="entry name" value="ABC_TRANSPORTER_1"/>
    <property type="match status" value="1"/>
</dbReference>
<dbReference type="Gene3D" id="1.10.287.380">
    <property type="entry name" value="Valyl-tRNA synthetase, C-terminal domain"/>
    <property type="match status" value="1"/>
</dbReference>
<evidence type="ECO:0000259" key="5">
    <source>
        <dbReference type="PROSITE" id="PS50893"/>
    </source>
</evidence>
<dbReference type="Proteomes" id="UP000268059">
    <property type="component" value="Chromosome"/>
</dbReference>
<evidence type="ECO:0000313" key="7">
    <source>
        <dbReference type="Proteomes" id="UP000268059"/>
    </source>
</evidence>
<evidence type="ECO:0000256" key="1">
    <source>
        <dbReference type="ARBA" id="ARBA00022737"/>
    </source>
</evidence>
<dbReference type="Gene3D" id="3.40.50.300">
    <property type="entry name" value="P-loop containing nucleotide triphosphate hydrolases"/>
    <property type="match status" value="2"/>
</dbReference>
<dbReference type="InterPro" id="IPR003439">
    <property type="entry name" value="ABC_transporter-like_ATP-bd"/>
</dbReference>
<dbReference type="EMBL" id="AP019309">
    <property type="protein sequence ID" value="BBH25434.1"/>
    <property type="molecule type" value="Genomic_DNA"/>
</dbReference>
<dbReference type="Pfam" id="PF12848">
    <property type="entry name" value="ABC_tran_Xtn"/>
    <property type="match status" value="1"/>
</dbReference>
<keyword evidence="1" id="KW-0677">Repeat</keyword>
<dbReference type="InterPro" id="IPR032524">
    <property type="entry name" value="ABC_tran_C"/>
</dbReference>
<keyword evidence="4" id="KW-0175">Coiled coil</keyword>
<dbReference type="PROSITE" id="PS50893">
    <property type="entry name" value="ABC_TRANSPORTER_2"/>
    <property type="match status" value="2"/>
</dbReference>
<dbReference type="GO" id="GO:0003677">
    <property type="term" value="F:DNA binding"/>
    <property type="evidence" value="ECO:0007669"/>
    <property type="project" value="InterPro"/>
</dbReference>
<dbReference type="CDD" id="cd03221">
    <property type="entry name" value="ABCF_EF-3"/>
    <property type="match status" value="2"/>
</dbReference>
<dbReference type="KEGG" id="ebm:SG0102_03680"/>
<dbReference type="Pfam" id="PF16326">
    <property type="entry name" value="ABC_tran_CTD"/>
    <property type="match status" value="1"/>
</dbReference>
<evidence type="ECO:0000256" key="3">
    <source>
        <dbReference type="ARBA" id="ARBA00022840"/>
    </source>
</evidence>
<feature type="domain" description="ABC transporter" evidence="5">
    <location>
        <begin position="320"/>
        <end position="545"/>
    </location>
</feature>
<dbReference type="SUPFAM" id="SSF52540">
    <property type="entry name" value="P-loop containing nucleoside triphosphate hydrolases"/>
    <property type="match status" value="2"/>
</dbReference>
<protein>
    <submittedName>
        <fullName evidence="6">ABC transporter ATP-binding protein</fullName>
    </submittedName>
</protein>
<keyword evidence="7" id="KW-1185">Reference proteome</keyword>
<name>A0A3G9JRK3_9FIRM</name>
<evidence type="ECO:0000313" key="6">
    <source>
        <dbReference type="EMBL" id="BBH25434.1"/>
    </source>
</evidence>
<accession>A0A3G9JRK3</accession>
<keyword evidence="3 6" id="KW-0067">ATP-binding</keyword>
<dbReference type="InterPro" id="IPR003593">
    <property type="entry name" value="AAA+_ATPase"/>
</dbReference>
<evidence type="ECO:0000256" key="4">
    <source>
        <dbReference type="SAM" id="Coils"/>
    </source>
</evidence>
<dbReference type="RefSeq" id="WP_125118384.1">
    <property type="nucleotide sequence ID" value="NZ_AP019309.1"/>
</dbReference>
<dbReference type="GO" id="GO:0016887">
    <property type="term" value="F:ATP hydrolysis activity"/>
    <property type="evidence" value="ECO:0007669"/>
    <property type="project" value="InterPro"/>
</dbReference>
<proteinExistence type="predicted"/>
<dbReference type="InterPro" id="IPR037118">
    <property type="entry name" value="Val-tRNA_synth_C_sf"/>
</dbReference>
<dbReference type="OrthoDB" id="9801441at2"/>
<keyword evidence="2" id="KW-0547">Nucleotide-binding</keyword>
<reference evidence="6 7" key="1">
    <citation type="submission" date="2018-11" db="EMBL/GenBank/DDBJ databases">
        <title>Novel Erysipelotrichaceae bacterium isolated from small intestine of a swine.</title>
        <authorList>
            <person name="Kim J.S."/>
            <person name="Choe H."/>
            <person name="Lee Y.R."/>
            <person name="Kim K.M."/>
            <person name="Park D.S."/>
        </authorList>
    </citation>
    <scope>NUCLEOTIDE SEQUENCE [LARGE SCALE GENOMIC DNA]</scope>
    <source>
        <strain evidence="6 7">SG0102</strain>
    </source>
</reference>
<dbReference type="InterPro" id="IPR017871">
    <property type="entry name" value="ABC_transporter-like_CS"/>
</dbReference>
<sequence length="616" mass="70525">MILSCSSLSKSYLSQDVLKDVTFKMEDHDKLAIIGVNGAGKSTLLHILTGEESYDSGSLSIAKQVKIGYLSQEHAFDLDKSIYETLEEPFAQLMGIERRLRELENQMANSTHLDEIMHEYDALSAQFDAANGYEMESQIKGVLNGLGFPEEMWSSPMRILSGGQKTRIGLGQLLLRKPDLLLLDEPTNHLDLASIEWLETYLKNYPKALIVVSHDRYFVDQVTNSIMEIEHGKSTIYNCHYSEYARIKKHNRDVELKHYLNNQKEIKRMQQSIDTLKSYGREKQVKRAESKEKALAKMEHLDRPEALPQSIRIAFDPEVVSGFDVLKVTDLAMAFDHPLFDGISFEIKRGDKAALLGPNGIGKTTMFHLILHDYTPTHGKIKIGVKVMIGYYDQEQTSLDMSKTIFDEISDTYPRMTNTEIRNICATFLFKGEDVFKTIGDLSGGEKGRVILIKLLLNKANFLILDEPTNHLDIQSEEVLEDALLDFPGTILFISHDRYFINKIATKVIEMTPHGAHTYEGDYDYYMAHKHPIIEEKKDKPVTITKREIDRKTKNRIKKLEEGISALEDTISEKEALLNEEEIINDYEKYNALNDEIEKLNTQLEALMEEWENLQE</sequence>
<dbReference type="InParanoid" id="A0A3G9JRK3"/>
<dbReference type="FunCoup" id="A0A3G9JRK3">
    <property type="interactions" value="343"/>
</dbReference>
<evidence type="ECO:0000256" key="2">
    <source>
        <dbReference type="ARBA" id="ARBA00022741"/>
    </source>
</evidence>
<dbReference type="FunFam" id="3.40.50.300:FF:000011">
    <property type="entry name" value="Putative ABC transporter ATP-binding component"/>
    <property type="match status" value="1"/>
</dbReference>
<dbReference type="SMART" id="SM00382">
    <property type="entry name" value="AAA"/>
    <property type="match status" value="2"/>
</dbReference>
<dbReference type="InterPro" id="IPR051309">
    <property type="entry name" value="ABCF_ATPase"/>
</dbReference>
<dbReference type="Pfam" id="PF00005">
    <property type="entry name" value="ABC_tran"/>
    <property type="match status" value="2"/>
</dbReference>
<dbReference type="InterPro" id="IPR032781">
    <property type="entry name" value="ABC_tran_Xtn"/>
</dbReference>
<feature type="coiled-coil region" evidence="4">
    <location>
        <begin position="550"/>
        <end position="614"/>
    </location>
</feature>
<dbReference type="PANTHER" id="PTHR42855">
    <property type="entry name" value="ABC TRANSPORTER ATP-BINDING SUBUNIT"/>
    <property type="match status" value="1"/>
</dbReference>
<dbReference type="FunFam" id="3.40.50.300:FF:000309">
    <property type="entry name" value="ABC transporter ATP-binding protein"/>
    <property type="match status" value="1"/>
</dbReference>
<feature type="domain" description="ABC transporter" evidence="5">
    <location>
        <begin position="3"/>
        <end position="256"/>
    </location>
</feature>
<dbReference type="AlphaFoldDB" id="A0A3G9JRK3"/>